<feature type="transmembrane region" description="Helical" evidence="10">
    <location>
        <begin position="452"/>
        <end position="475"/>
    </location>
</feature>
<evidence type="ECO:0000256" key="3">
    <source>
        <dbReference type="ARBA" id="ARBA00004922"/>
    </source>
</evidence>
<feature type="region of interest" description="Disordered" evidence="11">
    <location>
        <begin position="488"/>
        <end position="540"/>
    </location>
</feature>
<dbReference type="OrthoDB" id="310030at2759"/>
<keyword evidence="13" id="KW-1185">Reference proteome</keyword>
<accession>A0A9W7ZH24</accession>
<evidence type="ECO:0000256" key="4">
    <source>
        <dbReference type="ARBA" id="ARBA00008905"/>
    </source>
</evidence>
<evidence type="ECO:0000256" key="5">
    <source>
        <dbReference type="ARBA" id="ARBA00022692"/>
    </source>
</evidence>
<keyword evidence="7 10" id="KW-0256">Endoplasmic reticulum</keyword>
<comment type="function">
    <text evidence="1 10">Subunit of the oligosaccharyl transferase (OST) complex that catalyzes the initial transfer of a defined glycan (Glc(3)Man(9)GlcNAc(2) in eukaryotes) from the lipid carrier dolichol-pyrophosphate to an asparagine residue within an Asn-X-Ser/Thr consensus motif in nascent polypeptide chains, the first step in protein N-glycosylation. N-glycosylation occurs cotranslationally and the complex associates with the Sec61 complex at the channel-forming translocon complex that mediates protein translocation across the endoplasmic reticulum (ER). All subunits are required for a maximal enzyme activity.</text>
</comment>
<reference evidence="12" key="1">
    <citation type="submission" date="2022-07" db="EMBL/GenBank/DDBJ databases">
        <title>Phylogenomic reconstructions and comparative analyses of Kickxellomycotina fungi.</title>
        <authorList>
            <person name="Reynolds N.K."/>
            <person name="Stajich J.E."/>
            <person name="Barry K."/>
            <person name="Grigoriev I.V."/>
            <person name="Crous P."/>
            <person name="Smith M.E."/>
        </authorList>
    </citation>
    <scope>NUCLEOTIDE SEQUENCE</scope>
    <source>
        <strain evidence="12">RSA 861</strain>
    </source>
</reference>
<proteinExistence type="inferred from homology"/>
<feature type="region of interest" description="Disordered" evidence="11">
    <location>
        <begin position="190"/>
        <end position="211"/>
    </location>
</feature>
<keyword evidence="9 10" id="KW-0472">Membrane</keyword>
<dbReference type="InterPro" id="IPR007676">
    <property type="entry name" value="Ribophorin_I"/>
</dbReference>
<dbReference type="GO" id="GO:0018279">
    <property type="term" value="P:protein N-linked glycosylation via asparagine"/>
    <property type="evidence" value="ECO:0007669"/>
    <property type="project" value="TreeGrafter"/>
</dbReference>
<keyword evidence="8 10" id="KW-1133">Transmembrane helix</keyword>
<organism evidence="12 13">
    <name type="scientific">Tieghemiomyces parasiticus</name>
    <dbReference type="NCBI Taxonomy" id="78921"/>
    <lineage>
        <taxon>Eukaryota</taxon>
        <taxon>Fungi</taxon>
        <taxon>Fungi incertae sedis</taxon>
        <taxon>Zoopagomycota</taxon>
        <taxon>Kickxellomycotina</taxon>
        <taxon>Dimargaritomycetes</taxon>
        <taxon>Dimargaritales</taxon>
        <taxon>Dimargaritaceae</taxon>
        <taxon>Tieghemiomyces</taxon>
    </lineage>
</organism>
<protein>
    <recommendedName>
        <fullName evidence="10">Dolichyl-diphosphooligosaccharide--protein glycosyltransferase subunit 1</fullName>
    </recommendedName>
</protein>
<comment type="caution">
    <text evidence="12">The sequence shown here is derived from an EMBL/GenBank/DDBJ whole genome shotgun (WGS) entry which is preliminary data.</text>
</comment>
<feature type="signal peptide" evidence="10">
    <location>
        <begin position="1"/>
        <end position="26"/>
    </location>
</feature>
<comment type="pathway">
    <text evidence="3 10">Protein modification; protein glycosylation.</text>
</comment>
<name>A0A9W7ZH24_9FUNG</name>
<evidence type="ECO:0000256" key="10">
    <source>
        <dbReference type="RuleBase" id="RU361143"/>
    </source>
</evidence>
<comment type="similarity">
    <text evidence="4 10">Belongs to the OST1 family.</text>
</comment>
<feature type="chain" id="PRO_5041020149" description="Dolichyl-diphosphooligosaccharide--protein glycosyltransferase subunit 1" evidence="10">
    <location>
        <begin position="27"/>
        <end position="540"/>
    </location>
</feature>
<dbReference type="Pfam" id="PF04597">
    <property type="entry name" value="Ribophorin_I"/>
    <property type="match status" value="1"/>
</dbReference>
<dbReference type="GO" id="GO:0008250">
    <property type="term" value="C:oligosaccharyltransferase complex"/>
    <property type="evidence" value="ECO:0007669"/>
    <property type="project" value="UniProtKB-UniRule"/>
</dbReference>
<evidence type="ECO:0000256" key="7">
    <source>
        <dbReference type="ARBA" id="ARBA00022824"/>
    </source>
</evidence>
<comment type="subcellular location">
    <subcellularLocation>
        <location evidence="2 10">Endoplasmic reticulum membrane</location>
        <topology evidence="2 10">Single-pass type I membrane protein</topology>
    </subcellularLocation>
</comment>
<evidence type="ECO:0000256" key="2">
    <source>
        <dbReference type="ARBA" id="ARBA00004115"/>
    </source>
</evidence>
<evidence type="ECO:0000313" key="13">
    <source>
        <dbReference type="Proteomes" id="UP001150569"/>
    </source>
</evidence>
<feature type="compositionally biased region" description="Polar residues" evidence="11">
    <location>
        <begin position="190"/>
        <end position="203"/>
    </location>
</feature>
<evidence type="ECO:0000256" key="9">
    <source>
        <dbReference type="ARBA" id="ARBA00023136"/>
    </source>
</evidence>
<dbReference type="Proteomes" id="UP001150569">
    <property type="component" value="Unassembled WGS sequence"/>
</dbReference>
<comment type="subunit">
    <text evidence="10">Component of the oligosaccharyltransferase (OST) complex.</text>
</comment>
<dbReference type="PANTHER" id="PTHR21049:SF0">
    <property type="entry name" value="DOLICHYL-DIPHOSPHOOLIGOSACCHARIDE--PROTEIN GLYCOSYLTRANSFERASE SUBUNIT 1"/>
    <property type="match status" value="1"/>
</dbReference>
<evidence type="ECO:0000256" key="6">
    <source>
        <dbReference type="ARBA" id="ARBA00022729"/>
    </source>
</evidence>
<evidence type="ECO:0000256" key="11">
    <source>
        <dbReference type="SAM" id="MobiDB-lite"/>
    </source>
</evidence>
<sequence>MQLLRTLRGGRHLFLAALALVAISQAAVVMARAVNSAVGEASGDLTQVVVTRKVDLSRTLVREKVDTELRNTGQAPVQHYYWLMPNATAAQVGLVYANDVATGEALLVTPLPDVVRDDAMAETYAVFDIELLHPLAPGQSTKLNVLVAHTAALSPLPRALPQFGQQYLVYSGDAYLPSLYPSKRQTTKVTLPSGKTESFSDQPTPVAKSGRTITYGPYRDLPAFARAPLRVHYPCDLIPLVIPTAERHVEISHWAGHASVDEHAVVKHNGAVLKGHFQQVLQLVPNTPVGNVINNFALELPVTAHSVYFKDEVGNVSTTHLRYDRPRAAVLEFMSRYQLAGGWIYNWNHGYKQPLTDLLRYDPSTERYNLRVTLPSYFPDAPVEDAYLEVVLPEGAQDVAIRTAATLDDVTEGIFYSYMDSVGRPTVRIRRRLVVPELDQFPIIVSYRFNPLYLLLKPFVLAGALLAFFGLASAVSRMNFQLLPHQGPRATSVPVKDTNEPAVSSTPGLSKKVAAAPSTPVPTRKAGVPESGKKKRRGKN</sequence>
<keyword evidence="5 10" id="KW-0812">Transmembrane</keyword>
<gene>
    <name evidence="12" type="primary">OST1_2</name>
    <name evidence="12" type="ORF">IWQ60_011489</name>
</gene>
<keyword evidence="6 10" id="KW-0732">Signal</keyword>
<dbReference type="EMBL" id="JANBPT010001307">
    <property type="protein sequence ID" value="KAJ1908857.1"/>
    <property type="molecule type" value="Genomic_DNA"/>
</dbReference>
<evidence type="ECO:0000256" key="8">
    <source>
        <dbReference type="ARBA" id="ARBA00022989"/>
    </source>
</evidence>
<dbReference type="PANTHER" id="PTHR21049">
    <property type="entry name" value="RIBOPHORIN I"/>
    <property type="match status" value="1"/>
</dbReference>
<evidence type="ECO:0000313" key="12">
    <source>
        <dbReference type="EMBL" id="KAJ1908857.1"/>
    </source>
</evidence>
<dbReference type="AlphaFoldDB" id="A0A9W7ZH24"/>
<evidence type="ECO:0000256" key="1">
    <source>
        <dbReference type="ARBA" id="ARBA00002791"/>
    </source>
</evidence>